<keyword evidence="11" id="KW-1185">Reference proteome</keyword>
<dbReference type="SUPFAM" id="SSF52172">
    <property type="entry name" value="CheY-like"/>
    <property type="match status" value="1"/>
</dbReference>
<evidence type="ECO:0000256" key="3">
    <source>
        <dbReference type="ARBA" id="ARBA00023015"/>
    </source>
</evidence>
<feature type="domain" description="HTH luxR-type" evidence="8">
    <location>
        <begin position="160"/>
        <end position="225"/>
    </location>
</feature>
<dbReference type="InterPro" id="IPR016032">
    <property type="entry name" value="Sig_transdc_resp-reg_C-effctor"/>
</dbReference>
<keyword evidence="2 7" id="KW-0597">Phosphoprotein</keyword>
<dbReference type="PRINTS" id="PR00038">
    <property type="entry name" value="HTHLUXR"/>
</dbReference>
<dbReference type="PROSITE" id="PS50043">
    <property type="entry name" value="HTH_LUXR_2"/>
    <property type="match status" value="1"/>
</dbReference>
<dbReference type="GO" id="GO:0000160">
    <property type="term" value="P:phosphorelay signal transduction system"/>
    <property type="evidence" value="ECO:0007669"/>
    <property type="project" value="InterPro"/>
</dbReference>
<dbReference type="SMART" id="SM00448">
    <property type="entry name" value="REC"/>
    <property type="match status" value="1"/>
</dbReference>
<feature type="domain" description="Response regulatory" evidence="9">
    <location>
        <begin position="13"/>
        <end position="129"/>
    </location>
</feature>
<evidence type="ECO:0000313" key="10">
    <source>
        <dbReference type="EMBL" id="OAT85268.1"/>
    </source>
</evidence>
<dbReference type="PANTHER" id="PTHR43214">
    <property type="entry name" value="TWO-COMPONENT RESPONSE REGULATOR"/>
    <property type="match status" value="1"/>
</dbReference>
<dbReference type="Gene3D" id="3.40.50.2300">
    <property type="match status" value="1"/>
</dbReference>
<comment type="function">
    <text evidence="6">May play the central regulatory role in sporulation. It may be an element of the effector pathway responsible for the activation of sporulation genes in response to nutritional stress. Spo0A may act in concert with spo0H (a sigma factor) to control the expression of some genes that are critical to the sporulation process.</text>
</comment>
<dbReference type="InterPro" id="IPR011006">
    <property type="entry name" value="CheY-like_superfamily"/>
</dbReference>
<sequence length="232" mass="25970">MERGTCPVTAEIKVMIVDDHPMIREGLITMLNGFPDIAVVCTCSDGEEAMHMIDVWNPHVILMDIRMRRLSGIETASYILTHKSQCKILFLTILEDTESIRQALQSGAAGYILKHVTREKLVESIRRAYNGEMVIDPALLGRIIGDYTRVTHAPPEPVEQQEKLAGLSVREKEILRLLAQGMTNKEISASCHLALDTVKTHLRNIFRKLGVKNRSQAISQAIRFLEGSRGAL</sequence>
<dbReference type="InterPro" id="IPR000792">
    <property type="entry name" value="Tscrpt_reg_LuxR_C"/>
</dbReference>
<keyword evidence="5" id="KW-0804">Transcription</keyword>
<dbReference type="InterPro" id="IPR058245">
    <property type="entry name" value="NreC/VraR/RcsB-like_REC"/>
</dbReference>
<evidence type="ECO:0000256" key="1">
    <source>
        <dbReference type="ARBA" id="ARBA00018672"/>
    </source>
</evidence>
<reference evidence="10 11" key="1">
    <citation type="submission" date="2016-04" db="EMBL/GenBank/DDBJ databases">
        <authorList>
            <person name="Evans L.H."/>
            <person name="Alamgir A."/>
            <person name="Owens N."/>
            <person name="Weber N.D."/>
            <person name="Virtaneva K."/>
            <person name="Barbian K."/>
            <person name="Babar A."/>
            <person name="Rosenke K."/>
        </authorList>
    </citation>
    <scope>NUCLEOTIDE SEQUENCE [LARGE SCALE GENOMIC DNA]</scope>
    <source>
        <strain evidence="10 11">LMa1</strain>
    </source>
</reference>
<keyword evidence="4" id="KW-0238">DNA-binding</keyword>
<dbReference type="CDD" id="cd17535">
    <property type="entry name" value="REC_NarL-like"/>
    <property type="match status" value="1"/>
</dbReference>
<proteinExistence type="predicted"/>
<dbReference type="Pfam" id="PF00196">
    <property type="entry name" value="GerE"/>
    <property type="match status" value="1"/>
</dbReference>
<dbReference type="InterPro" id="IPR001789">
    <property type="entry name" value="Sig_transdc_resp-reg_receiver"/>
</dbReference>
<evidence type="ECO:0000313" key="11">
    <source>
        <dbReference type="Proteomes" id="UP000078532"/>
    </source>
</evidence>
<dbReference type="PROSITE" id="PS50110">
    <property type="entry name" value="RESPONSE_REGULATORY"/>
    <property type="match status" value="1"/>
</dbReference>
<accession>A0A1B7LGU4</accession>
<dbReference type="SMART" id="SM00421">
    <property type="entry name" value="HTH_LUXR"/>
    <property type="match status" value="1"/>
</dbReference>
<dbReference type="OrthoDB" id="9779069at2"/>
<gene>
    <name evidence="10" type="ORF">A6M21_06935</name>
</gene>
<dbReference type="Proteomes" id="UP000078532">
    <property type="component" value="Unassembled WGS sequence"/>
</dbReference>
<name>A0A1B7LGU4_9FIRM</name>
<dbReference type="InterPro" id="IPR039420">
    <property type="entry name" value="WalR-like"/>
</dbReference>
<keyword evidence="3" id="KW-0805">Transcription regulation</keyword>
<evidence type="ECO:0000256" key="2">
    <source>
        <dbReference type="ARBA" id="ARBA00022553"/>
    </source>
</evidence>
<dbReference type="CDD" id="cd06170">
    <property type="entry name" value="LuxR_C_like"/>
    <property type="match status" value="1"/>
</dbReference>
<evidence type="ECO:0000256" key="6">
    <source>
        <dbReference type="ARBA" id="ARBA00024867"/>
    </source>
</evidence>
<dbReference type="GO" id="GO:0006355">
    <property type="term" value="P:regulation of DNA-templated transcription"/>
    <property type="evidence" value="ECO:0007669"/>
    <property type="project" value="InterPro"/>
</dbReference>
<evidence type="ECO:0000259" key="9">
    <source>
        <dbReference type="PROSITE" id="PS50110"/>
    </source>
</evidence>
<comment type="caution">
    <text evidence="10">The sequence shown here is derived from an EMBL/GenBank/DDBJ whole genome shotgun (WGS) entry which is preliminary data.</text>
</comment>
<dbReference type="Pfam" id="PF00072">
    <property type="entry name" value="Response_reg"/>
    <property type="match status" value="1"/>
</dbReference>
<dbReference type="AlphaFoldDB" id="A0A1B7LGU4"/>
<evidence type="ECO:0000256" key="7">
    <source>
        <dbReference type="PROSITE-ProRule" id="PRU00169"/>
    </source>
</evidence>
<evidence type="ECO:0000259" key="8">
    <source>
        <dbReference type="PROSITE" id="PS50043"/>
    </source>
</evidence>
<evidence type="ECO:0000256" key="5">
    <source>
        <dbReference type="ARBA" id="ARBA00023163"/>
    </source>
</evidence>
<organism evidence="10 11">
    <name type="scientific">Desulfotomaculum copahuensis</name>
    <dbReference type="NCBI Taxonomy" id="1838280"/>
    <lineage>
        <taxon>Bacteria</taxon>
        <taxon>Bacillati</taxon>
        <taxon>Bacillota</taxon>
        <taxon>Clostridia</taxon>
        <taxon>Eubacteriales</taxon>
        <taxon>Desulfotomaculaceae</taxon>
        <taxon>Desulfotomaculum</taxon>
    </lineage>
</organism>
<dbReference type="EMBL" id="LYVF01000069">
    <property type="protein sequence ID" value="OAT85268.1"/>
    <property type="molecule type" value="Genomic_DNA"/>
</dbReference>
<protein>
    <recommendedName>
        <fullName evidence="1">Stage 0 sporulation protein A homolog</fullName>
    </recommendedName>
</protein>
<dbReference type="GO" id="GO:0003677">
    <property type="term" value="F:DNA binding"/>
    <property type="evidence" value="ECO:0007669"/>
    <property type="project" value="UniProtKB-KW"/>
</dbReference>
<evidence type="ECO:0000256" key="4">
    <source>
        <dbReference type="ARBA" id="ARBA00023125"/>
    </source>
</evidence>
<dbReference type="STRING" id="1838280.A6M21_06935"/>
<feature type="modified residue" description="4-aspartylphosphate" evidence="7">
    <location>
        <position position="64"/>
    </location>
</feature>
<dbReference type="PROSITE" id="PS00622">
    <property type="entry name" value="HTH_LUXR_1"/>
    <property type="match status" value="1"/>
</dbReference>
<dbReference type="SUPFAM" id="SSF46894">
    <property type="entry name" value="C-terminal effector domain of the bipartite response regulators"/>
    <property type="match status" value="1"/>
</dbReference>